<comment type="similarity">
    <text evidence="1">Belongs to the 5'-AMP-activated protein kinase gamma subunit family.</text>
</comment>
<evidence type="ECO:0000313" key="5">
    <source>
        <dbReference type="EMBL" id="CDS35493.1"/>
    </source>
</evidence>
<keyword evidence="5" id="KW-0808">Transferase</keyword>
<feature type="region of interest" description="Disordered" evidence="4">
    <location>
        <begin position="447"/>
        <end position="466"/>
    </location>
</feature>
<evidence type="ECO:0000256" key="2">
    <source>
        <dbReference type="ARBA" id="ARBA00022737"/>
    </source>
</evidence>
<dbReference type="AlphaFoldDB" id="A0A068XXC9"/>
<dbReference type="InterPro" id="IPR050511">
    <property type="entry name" value="AMPK_gamma/SDS23_families"/>
</dbReference>
<dbReference type="OrthoDB" id="286637at2759"/>
<keyword evidence="3" id="KW-0129">CBS domain</keyword>
<dbReference type="InterPro" id="IPR046342">
    <property type="entry name" value="CBS_dom_sf"/>
</dbReference>
<feature type="compositionally biased region" description="Polar residues" evidence="4">
    <location>
        <begin position="106"/>
        <end position="119"/>
    </location>
</feature>
<organism evidence="5 6">
    <name type="scientific">Echinococcus multilocularis</name>
    <name type="common">Fox tapeworm</name>
    <dbReference type="NCBI Taxonomy" id="6211"/>
    <lineage>
        <taxon>Eukaryota</taxon>
        <taxon>Metazoa</taxon>
        <taxon>Spiralia</taxon>
        <taxon>Lophotrochozoa</taxon>
        <taxon>Platyhelminthes</taxon>
        <taxon>Cestoda</taxon>
        <taxon>Eucestoda</taxon>
        <taxon>Cyclophyllidea</taxon>
        <taxon>Taeniidae</taxon>
        <taxon>Echinococcus</taxon>
    </lineage>
</organism>
<dbReference type="SUPFAM" id="SSF54631">
    <property type="entry name" value="CBS-domain pair"/>
    <property type="match status" value="2"/>
</dbReference>
<keyword evidence="2" id="KW-0677">Repeat</keyword>
<evidence type="ECO:0000256" key="4">
    <source>
        <dbReference type="SAM" id="MobiDB-lite"/>
    </source>
</evidence>
<gene>
    <name evidence="5" type="ORF">EmuJ_000296200</name>
</gene>
<keyword evidence="6" id="KW-1185">Reference proteome</keyword>
<accession>A0A068XXC9</accession>
<dbReference type="GO" id="GO:0016301">
    <property type="term" value="F:kinase activity"/>
    <property type="evidence" value="ECO:0007669"/>
    <property type="project" value="UniProtKB-KW"/>
</dbReference>
<evidence type="ECO:0000256" key="3">
    <source>
        <dbReference type="ARBA" id="ARBA00023122"/>
    </source>
</evidence>
<dbReference type="Gene3D" id="3.10.580.10">
    <property type="entry name" value="CBS-domain"/>
    <property type="match status" value="2"/>
</dbReference>
<dbReference type="OMA" id="TIMAVRP"/>
<feature type="compositionally biased region" description="Polar residues" evidence="4">
    <location>
        <begin position="166"/>
        <end position="178"/>
    </location>
</feature>
<reference evidence="5" key="1">
    <citation type="journal article" date="2013" name="Nature">
        <title>The genomes of four tapeworm species reveal adaptations to parasitism.</title>
        <authorList>
            <person name="Tsai I.J."/>
            <person name="Zarowiecki M."/>
            <person name="Holroyd N."/>
            <person name="Garciarrubio A."/>
            <person name="Sanchez-Flores A."/>
            <person name="Brooks K.L."/>
            <person name="Tracey A."/>
            <person name="Bobes R.J."/>
            <person name="Fragoso G."/>
            <person name="Sciutto E."/>
            <person name="Aslett M."/>
            <person name="Beasley H."/>
            <person name="Bennett H.M."/>
            <person name="Cai J."/>
            <person name="Camicia F."/>
            <person name="Clark R."/>
            <person name="Cucher M."/>
            <person name="De Silva N."/>
            <person name="Day T.A."/>
            <person name="Deplazes P."/>
            <person name="Estrada K."/>
            <person name="Fernandez C."/>
            <person name="Holland P.W."/>
            <person name="Hou J."/>
            <person name="Hu S."/>
            <person name="Huckvale T."/>
            <person name="Hung S.S."/>
            <person name="Kamenetzky L."/>
            <person name="Keane J.A."/>
            <person name="Kiss F."/>
            <person name="Koziol U."/>
            <person name="Lambert O."/>
            <person name="Liu K."/>
            <person name="Luo X."/>
            <person name="Luo Y."/>
            <person name="Macchiaroli N."/>
            <person name="Nichol S."/>
            <person name="Paps J."/>
            <person name="Parkinson J."/>
            <person name="Pouchkina-Stantcheva N."/>
            <person name="Riddiford N."/>
            <person name="Rosenzvit M."/>
            <person name="Salinas G."/>
            <person name="Wasmuth J.D."/>
            <person name="Zamanian M."/>
            <person name="Zheng Y."/>
            <person name="Cai X."/>
            <person name="Soberon X."/>
            <person name="Olson P.D."/>
            <person name="Laclette J.P."/>
            <person name="Brehm K."/>
            <person name="Berriman M."/>
            <person name="Garciarrubio A."/>
            <person name="Bobes R.J."/>
            <person name="Fragoso G."/>
            <person name="Sanchez-Flores A."/>
            <person name="Estrada K."/>
            <person name="Cevallos M.A."/>
            <person name="Morett E."/>
            <person name="Gonzalez V."/>
            <person name="Portillo T."/>
            <person name="Ochoa-Leyva A."/>
            <person name="Jose M.V."/>
            <person name="Sciutto E."/>
            <person name="Landa A."/>
            <person name="Jimenez L."/>
            <person name="Valdes V."/>
            <person name="Carrero J.C."/>
            <person name="Larralde C."/>
            <person name="Morales-Montor J."/>
            <person name="Limon-Lason J."/>
            <person name="Soberon X."/>
            <person name="Laclette J.P."/>
        </authorList>
    </citation>
    <scope>NUCLEOTIDE SEQUENCE [LARGE SCALE GENOMIC DNA]</scope>
</reference>
<reference evidence="5" key="2">
    <citation type="submission" date="2015-11" db="EMBL/GenBank/DDBJ databases">
        <authorList>
            <person name="Zhang Y."/>
            <person name="Guo Z."/>
        </authorList>
    </citation>
    <scope>NUCLEOTIDE SEQUENCE</scope>
</reference>
<feature type="compositionally biased region" description="Polar residues" evidence="4">
    <location>
        <begin position="870"/>
        <end position="880"/>
    </location>
</feature>
<feature type="region of interest" description="Disordered" evidence="4">
    <location>
        <begin position="870"/>
        <end position="900"/>
    </location>
</feature>
<evidence type="ECO:0000256" key="1">
    <source>
        <dbReference type="ARBA" id="ARBA00006750"/>
    </source>
</evidence>
<dbReference type="eggNOG" id="KOG1764">
    <property type="taxonomic scope" value="Eukaryota"/>
</dbReference>
<dbReference type="EMBL" id="LN902850">
    <property type="protein sequence ID" value="CDS35493.1"/>
    <property type="molecule type" value="Genomic_DNA"/>
</dbReference>
<protein>
    <submittedName>
        <fullName evidence="5">5' AMP activated protein kinase subunit gamma</fullName>
    </submittedName>
</protein>
<keyword evidence="5" id="KW-0418">Kinase</keyword>
<feature type="compositionally biased region" description="Low complexity" evidence="4">
    <location>
        <begin position="120"/>
        <end position="158"/>
    </location>
</feature>
<dbReference type="Proteomes" id="UP000017246">
    <property type="component" value="Unassembled WGS sequence"/>
</dbReference>
<name>A0A068XXC9_ECHMU</name>
<dbReference type="PANTHER" id="PTHR13780">
    <property type="entry name" value="AMP-ACTIVATED PROTEIN KINASE, GAMMA REGULATORY SUBUNIT"/>
    <property type="match status" value="1"/>
</dbReference>
<dbReference type="STRING" id="6211.A0A068XXC9"/>
<proteinExistence type="inferred from homology"/>
<evidence type="ECO:0000313" key="6">
    <source>
        <dbReference type="Proteomes" id="UP000017246"/>
    </source>
</evidence>
<sequence>MNGFHDINLSELSGPHLSPDDFVTPDEGYRTANHHLPSIPQGKELIIPVNAPPCYLHTTDVDATTVFTEFCARQTARLSSSSEAFSTTVEVKEQLITVRETKRRPSCSSKGSVTTSTDASEAASMDLSNSSSSSSTGTTITTTPTTTSSSAKSAASSTKQRCLSEVSPQPTSTANPTVLQRFNFSPKPHGFFGRLRLFSHYSDRPKSINSTLESMEESTSTLLSPGDELSPPHLLPKTKNFVSSRLEFTGKPILTAKHLSKQRSRRLSGQYQRISDIGAPLSPNELAPDFARSCPDHEPMNCLGLMSELMSAVDILSARQNQWCSSNDAKSTIQVLKAAQSSTLLFVQKSVDEVDEEAGKPKDLRYFDEDSACSVFFKHSTCYDVLPESGKLLVVDSTLPIRRAMQALIDHSLAAAPVWCSRLQCYTQLLTTGLCLRLLAQAFPLTTPATPTDSTEDDPATKRNTDPAITMGYWEEKTIGSVLNTFFNWAHSECPQEAVPETVTIVAPQDHLYGVTRILTLATSVPVKGSASNSNVSPPPRYVLIADRYGSGNLLGLLNTDRLLAYLRVRMRNLPTPSTLNLTVGDLPGIRWEERGWHLADSADFCDDDSTNNDDGRLRRRRVIFPGNTNGNIFYLHPITTCREALHILNVAWSRAGLACLPVAAESGKGFQGMFNKHDILGTIFAGPLEVALNATIGTIMAVRPRHAGYTNQAMCFTSECLVAVLDRMFRQKAPCLAVFEKPSSGASWNGQGALGPAIGVITSSDLLHTIVLDAPTPPSSATSIETHDDVPVQKGVTAKVTGGKSATYGGRNKRFLLPVDQITANSVSGPQITSPFGNQQHNLTRIFHRSKRYSEGEISPLEAPYVATTNSHTQRSQMHQPGRGTQRPTEETSPANQQQQLHAVDDGTLFEMDECVPWTVFYRCAFLAEKSPQLFLRQPLPNPTNSTSLAIGKLIILTDGLNPHAPHLCENVHF</sequence>
<feature type="region of interest" description="Disordered" evidence="4">
    <location>
        <begin position="99"/>
        <end position="178"/>
    </location>
</feature>
<dbReference type="PANTHER" id="PTHR13780:SF35">
    <property type="entry name" value="LD22662P"/>
    <property type="match status" value="1"/>
</dbReference>